<dbReference type="PANTHER" id="PTHR42305:SF1">
    <property type="entry name" value="MEMBRANE PROTEIN RV1733C-RELATED"/>
    <property type="match status" value="1"/>
</dbReference>
<keyword evidence="1" id="KW-0812">Transmembrane</keyword>
<dbReference type="AlphaFoldDB" id="A0A4U0SKX9"/>
<dbReference type="EMBL" id="SUMC01000027">
    <property type="protein sequence ID" value="TKA08771.1"/>
    <property type="molecule type" value="Genomic_DNA"/>
</dbReference>
<keyword evidence="1" id="KW-0472">Membrane</keyword>
<dbReference type="InterPro" id="IPR039708">
    <property type="entry name" value="MT1774/Rv1733c-like"/>
</dbReference>
<feature type="transmembrane region" description="Helical" evidence="1">
    <location>
        <begin position="125"/>
        <end position="146"/>
    </location>
</feature>
<accession>A0A4U0SKX9</accession>
<evidence type="ECO:0000313" key="3">
    <source>
        <dbReference type="Proteomes" id="UP000305778"/>
    </source>
</evidence>
<name>A0A4U0SKX9_9ACTN</name>
<dbReference type="RefSeq" id="WP_136726314.1">
    <property type="nucleotide sequence ID" value="NZ_JAOPYF010000585.1"/>
</dbReference>
<dbReference type="Proteomes" id="UP000305778">
    <property type="component" value="Unassembled WGS sequence"/>
</dbReference>
<protein>
    <submittedName>
        <fullName evidence="2">Uncharacterized protein</fullName>
    </submittedName>
</protein>
<proteinExistence type="predicted"/>
<evidence type="ECO:0000313" key="2">
    <source>
        <dbReference type="EMBL" id="TKA08771.1"/>
    </source>
</evidence>
<evidence type="ECO:0000256" key="1">
    <source>
        <dbReference type="SAM" id="Phobius"/>
    </source>
</evidence>
<keyword evidence="3" id="KW-1185">Reference proteome</keyword>
<dbReference type="OrthoDB" id="4213157at2"/>
<gene>
    <name evidence="2" type="ORF">FCI23_25735</name>
</gene>
<comment type="caution">
    <text evidence="2">The sequence shown here is derived from an EMBL/GenBank/DDBJ whole genome shotgun (WGS) entry which is preliminary data.</text>
</comment>
<keyword evidence="1" id="KW-1133">Transmembrane helix</keyword>
<sequence>MDAWLGLIVTLGLLLAVPAVAVSVALAVHSGLSGTVREQNLQRHPVQAVLLQDAPAAPPAADSTPGQVRYDVKVRWTAPDGSQHTGVAGATAGQKKGSRTTAWLDSAGRPTGPPVSGARVLSDSLALGFIAGSGAALALLGTRWAVRHTLDRRRLDAWDRDWAEVEPRWRHHHI</sequence>
<dbReference type="PANTHER" id="PTHR42305">
    <property type="entry name" value="MEMBRANE PROTEIN RV1733C-RELATED"/>
    <property type="match status" value="1"/>
</dbReference>
<reference evidence="2 3" key="1">
    <citation type="submission" date="2019-04" db="EMBL/GenBank/DDBJ databases">
        <title>Streptomyces oryziradicis sp. nov., a novel actinomycete isolated from rhizosphere soil of rice (Oryza sativa L.).</title>
        <authorList>
            <person name="Li C."/>
        </authorList>
    </citation>
    <scope>NUCLEOTIDE SEQUENCE [LARGE SCALE GENOMIC DNA]</scope>
    <source>
        <strain evidence="2 3">NEAU-C40</strain>
    </source>
</reference>
<organism evidence="2 3">
    <name type="scientific">Actinacidiphila oryziradicis</name>
    <dbReference type="NCBI Taxonomy" id="2571141"/>
    <lineage>
        <taxon>Bacteria</taxon>
        <taxon>Bacillati</taxon>
        <taxon>Actinomycetota</taxon>
        <taxon>Actinomycetes</taxon>
        <taxon>Kitasatosporales</taxon>
        <taxon>Streptomycetaceae</taxon>
        <taxon>Actinacidiphila</taxon>
    </lineage>
</organism>